<feature type="region of interest" description="Disordered" evidence="1">
    <location>
        <begin position="43"/>
        <end position="82"/>
    </location>
</feature>
<name>A0ABU3SB57_9HYPH</name>
<evidence type="ECO:0000256" key="1">
    <source>
        <dbReference type="SAM" id="MobiDB-lite"/>
    </source>
</evidence>
<protein>
    <submittedName>
        <fullName evidence="2">Uncharacterized protein</fullName>
    </submittedName>
</protein>
<dbReference type="Proteomes" id="UP001254257">
    <property type="component" value="Unassembled WGS sequence"/>
</dbReference>
<organism evidence="2 3">
    <name type="scientific">Bosea rubneri</name>
    <dbReference type="NCBI Taxonomy" id="3075434"/>
    <lineage>
        <taxon>Bacteria</taxon>
        <taxon>Pseudomonadati</taxon>
        <taxon>Pseudomonadota</taxon>
        <taxon>Alphaproteobacteria</taxon>
        <taxon>Hyphomicrobiales</taxon>
        <taxon>Boseaceae</taxon>
        <taxon>Bosea</taxon>
    </lineage>
</organism>
<feature type="compositionally biased region" description="Basic and acidic residues" evidence="1">
    <location>
        <begin position="43"/>
        <end position="54"/>
    </location>
</feature>
<comment type="caution">
    <text evidence="2">The sequence shown here is derived from an EMBL/GenBank/DDBJ whole genome shotgun (WGS) entry which is preliminary data.</text>
</comment>
<evidence type="ECO:0000313" key="2">
    <source>
        <dbReference type="EMBL" id="MDU0341989.1"/>
    </source>
</evidence>
<reference evidence="2 3" key="1">
    <citation type="submission" date="2023-09" db="EMBL/GenBank/DDBJ databases">
        <title>Whole genome shotgun sequencing (WGS) of Bosea sp. ZW T0_25, isolated from stored onions (Allium cepa).</title>
        <authorList>
            <person name="Stoll D.A."/>
            <person name="Huch M."/>
        </authorList>
    </citation>
    <scope>NUCLEOTIDE SEQUENCE [LARGE SCALE GENOMIC DNA]</scope>
    <source>
        <strain evidence="2 3">ZW T0_25</strain>
    </source>
</reference>
<dbReference type="EMBL" id="JAWDID010000031">
    <property type="protein sequence ID" value="MDU0341989.1"/>
    <property type="molecule type" value="Genomic_DNA"/>
</dbReference>
<sequence>MQIENKDEYEAVAARANALSAAPESSKAAAELAELVAALLQWEARREPQGHGQEDNPAPGTNQSPDDLPFSGLPGNLGKLRE</sequence>
<proteinExistence type="predicted"/>
<gene>
    <name evidence="2" type="ORF">RKE40_19005</name>
</gene>
<accession>A0ABU3SB57</accession>
<keyword evidence="3" id="KW-1185">Reference proteome</keyword>
<dbReference type="RefSeq" id="WP_316019784.1">
    <property type="nucleotide sequence ID" value="NZ_JAWDID010000031.1"/>
</dbReference>
<evidence type="ECO:0000313" key="3">
    <source>
        <dbReference type="Proteomes" id="UP001254257"/>
    </source>
</evidence>